<dbReference type="Pfam" id="PF20220">
    <property type="entry name" value="ABC_toxin_N"/>
    <property type="match status" value="1"/>
</dbReference>
<dbReference type="STRING" id="1458985.BJP34_23385"/>
<evidence type="ECO:0000256" key="1">
    <source>
        <dbReference type="ARBA" id="ARBA00022729"/>
    </source>
</evidence>
<dbReference type="InterPro" id="IPR013320">
    <property type="entry name" value="ConA-like_dom_sf"/>
</dbReference>
<dbReference type="InterPro" id="IPR040840">
    <property type="entry name" value="TcA_TcB_BD"/>
</dbReference>
<feature type="coiled-coil region" evidence="4">
    <location>
        <begin position="1952"/>
        <end position="1979"/>
    </location>
</feature>
<dbReference type="PANTHER" id="PTHR47635:SF2">
    <property type="entry name" value="LAMG-LIKE JELLYROLL FOLD DOMAIN-CONTAINING PROTEIN"/>
    <property type="match status" value="1"/>
</dbReference>
<name>A0A1D8TWF4_9CYAN</name>
<gene>
    <name evidence="7" type="ORF">BJP34_23385</name>
</gene>
<evidence type="ECO:0000313" key="7">
    <source>
        <dbReference type="EMBL" id="AOX01980.1"/>
    </source>
</evidence>
<sequence>MSLFLAAPQTQPTPNPSQEGNESGNESGVSIDSAHGIASLTEEQFVKLLPGEEATARQMHQKAIDIKAKTQLLWANMRDAVASPHFRSMGVSTTQESDNAALSHDIPSYQEMFGDLDYIDCEHCGSMFSAAAYLVDLMRIVDQYITDPNQDSIPRAGGLTLNQRRPDLAEIQLTCKNTNSFIHNLQIINRILEARVKTALGSEDAWLSLATIPYPFTLPFHFSQEQIRSYLGHLKSNLGTIYKTFDVNELAVAREYIGLSLEDYNLITSSQTNEEELRELYGIENLDNLTNVETFLKQTGLSRTELPELLEQNLHKTELEAGLAHNFYINQVLEDNQAVQFKQITAQEADNGVIPTIENLTTATLDRIHRFIRLSKKLNWSFTDLDWVLTSINATHPQPLPGGEPTEIDEDAIKKIAKIKQLQTNYKLPLDVLCSFWHEMKTIGIGSNPEKPQDLFDRVFNNPFKKILRNKFFRIQDDSKQLELTNLNQQAEYNPILGRILAALRLNVNQLIDILRAIWGEDNTVELTVDNLSQLFRTSQILRLLGLNSEEYQVLLSFFGIESISAISIDQFIQITELGEWVKSSQIKIDELDYILNGKLSSHLDIGYSETHITGGMRSLWQLAGDSSDQSSELIRESIASFFDIEADLAVSLLDFASIATQTPDYVSFLLTPVQQEQEWSEIVKFFKVLSRLLILTQKLELTPTELKCIADNKTAFGIDELSQLSINNIQTIHRFKGLIAAFNDEKDKFVEYFASVSGNGETNHIEELAKITGWKSEQIYRLVSPPENQENNQLNLVYLGRDLHKTVEGITKLKQCFNLSHHLGVNISWFTKLLKLENLPVVGESENWELYKYAARAVKKITKAKYDHKEWIKVSEKLEGELSERKRDVLTAWIFWKQNYDNLRHLSQELLIDVETSSEVSISIIKEATLAIQTYLHRCQMGLEPGVEKLDIPENWWQWMMNYRVWEANRKVFLYPENYLDPSLRKIKSPIYKELEEELLQSEITQESVEKAYQNYFDKFTEIAQLKPAGGYRCTVENNSEAQDTLYLFGRTATEPYSYYYRECINPKAKNPTWKAWDKIDLVINSEYINATYAFNKLFIFWVEVVQTEKTKPKGNNLEFETETETKASIKYSFQKFCKQWIQPQTLAKDIIIENYEKLSENLWRKVTALPIPANGSEPEKILTLFGDLLQEDESYSTQDENQGISLTIDLLQEKTKVNLQQLPSNALISRLPVISNSQLEVIATDNVLYDNYADYADDSTYPNSKRQRQRKGLVGYWPMNEGSGNVIHDRAGHNNGTLEGNPQWKTANDFPGNPSINVLDFDGEDDYVKIEDNESNFDFITDAITISIWIKVNSFTKKWQSLITKGNNSWRLHRSGNSNKLKFTIDGIGGVESIRDINDQKWHHVVGVYDGEKLKIYIDGELDNSTTESGTIPNNNYKVLIGENDKEKGRYFHGQIAEVSIWNVALSAEQVLNLTPILYHRLITENISKSHGSVSGIENQPGWFTFDNGDEAFLAIPQQANGFTPIDNSLKAVTQNGTITLSYDPSDDPSDSSSQSELKYTFTRLSTTTIRQLSQNMFIGGLDNLLTLDSQLTPELNFHRFSPTDLVNYPNSKRLDFNGSLGIYFWEIFFHIPFLVANTLNSNQRFEEAQKWYHYIFNPTSPKELVGDKPTHEGSNDRFWHYLPFRGNILQKLQEYLTNDAAIKDYNDNPFDPHAIARLRIGAYEKAIVMKYIDNLLDWGDQLFAQDNWESINQATLLYFIAYDLLGEKPENLGKRRSPSPKTFQEIKEQYQSAENIPQFLIELENRVNDTTPRAITSAPFNDLNTYFCAPENEQFIAYWERVEDRLYKIRHSMSIEGIKRQLALFQAPIDPAQLVRAVAGGRTPLSVVSQLTPAVPNYRFDYMLERAKNITSTLIQLGSSLLSALEKKDAEELALLRSSHEQSILKLITTTKEKQIEEAKETLNSLKESLASVQHRYNYYHKLNDEGWSSGEIAGVTLMSSALASQSVATVLFYLSSPAYGVPTIYGLANGGFEPGAVVRSKGEAAQNIAYVLNQSSGLADRIASYQRREQEWEFQEKLAEIDVQQIEYQIEAQKIRQAIAEQELKIHNKSIAQAKEIKDFLKDNFTNKELYQWMVARLSILYFQTYKVALDMAMATQSAYQYELNKDDTYINFDYWDSLKKGLLAGESLMLGLTQLEKAYIEGNVRRLEIEKTISLLQLNPQAFQQLKETGKCEFALSEKLFDFDFPGHYARQIKTIAISIPAVVGPYQNIKATLTQTSNKTLLKPDVNAVEYLLGGGENPPDESILRSNWRLNQKIAISRGAMDNGLFELNFYWDTRYLPFEGTGAVSTWELSLPKATNRIDFDTISDVIITLSYTALDGGDNFRRQVTELQPLQDYSEAYYFNLKQAFPGEWHTFMNLNTDSNSQKLTFPISSEIIPPHIEDAKLTGIIFKLDAPEPSSPLEFATMKIGEENIINDNSINESVADNWFGDWVMDFDLNNVPGSLKNDGLLNPEIVKTIELILIYEGKIDYSGF</sequence>
<keyword evidence="4" id="KW-0175">Coiled coil</keyword>
<keyword evidence="3" id="KW-1015">Disulfide bond</keyword>
<feature type="domain" description="LamG-like jellyroll fold" evidence="6">
    <location>
        <begin position="1344"/>
        <end position="1471"/>
    </location>
</feature>
<keyword evidence="2" id="KW-0843">Virulence</keyword>
<keyword evidence="1" id="KW-0732">Signal</keyword>
<dbReference type="Gene3D" id="2.60.120.200">
    <property type="match status" value="2"/>
</dbReference>
<dbReference type="Pfam" id="PF03538">
    <property type="entry name" value="VRP1"/>
    <property type="match status" value="1"/>
</dbReference>
<protein>
    <recommendedName>
        <fullName evidence="6">LamG-like jellyroll fold domain-containing protein</fullName>
    </recommendedName>
</protein>
<dbReference type="Pfam" id="PF18276">
    <property type="entry name" value="TcA_TcB_BD"/>
    <property type="match status" value="1"/>
</dbReference>
<evidence type="ECO:0000256" key="2">
    <source>
        <dbReference type="ARBA" id="ARBA00023026"/>
    </source>
</evidence>
<dbReference type="PANTHER" id="PTHR47635">
    <property type="entry name" value="CUB DOMAIN-CONTAINING PROTEIN"/>
    <property type="match status" value="1"/>
</dbReference>
<dbReference type="SUPFAM" id="SSF49899">
    <property type="entry name" value="Concanavalin A-like lectins/glucanases"/>
    <property type="match status" value="1"/>
</dbReference>
<accession>A0A1D8TWF4</accession>
<dbReference type="RefSeq" id="WP_070394407.1">
    <property type="nucleotide sequence ID" value="NZ_CP017599.1"/>
</dbReference>
<reference evidence="8" key="1">
    <citation type="submission" date="2016-10" db="EMBL/GenBank/DDBJ databases">
        <title>Comparative genomics uncovers the prolific and rare metabolic potential of the cyanobacterial genus Moorea.</title>
        <authorList>
            <person name="Leao T."/>
            <person name="Castelao G."/>
            <person name="Korobeynikov A."/>
            <person name="Monroe E.A."/>
            <person name="Podell S."/>
            <person name="Glukhov E."/>
            <person name="Allen E."/>
            <person name="Gerwick W.H."/>
            <person name="Gerwick L."/>
        </authorList>
    </citation>
    <scope>NUCLEOTIDE SEQUENCE [LARGE SCALE GENOMIC DNA]</scope>
    <source>
        <strain evidence="8">PAL-8-15-08-1</strain>
    </source>
</reference>
<dbReference type="InterPro" id="IPR018003">
    <property type="entry name" value="Insecticidal_toxin/plasmid_vir"/>
</dbReference>
<evidence type="ECO:0000256" key="5">
    <source>
        <dbReference type="SAM" id="MobiDB-lite"/>
    </source>
</evidence>
<proteinExistence type="predicted"/>
<dbReference type="Proteomes" id="UP000177870">
    <property type="component" value="Chromosome"/>
</dbReference>
<dbReference type="EMBL" id="CP017599">
    <property type="protein sequence ID" value="AOX01980.1"/>
    <property type="molecule type" value="Genomic_DNA"/>
</dbReference>
<dbReference type="InterPro" id="IPR046839">
    <property type="entry name" value="ABC_toxin_N"/>
</dbReference>
<dbReference type="SMART" id="SM00560">
    <property type="entry name" value="LamGL"/>
    <property type="match status" value="1"/>
</dbReference>
<evidence type="ECO:0000256" key="4">
    <source>
        <dbReference type="SAM" id="Coils"/>
    </source>
</evidence>
<dbReference type="KEGG" id="mpro:BJP34_23385"/>
<dbReference type="InterPro" id="IPR006558">
    <property type="entry name" value="LamG-like"/>
</dbReference>
<dbReference type="Pfam" id="PF18413">
    <property type="entry name" value="Neuraminidase"/>
    <property type="match status" value="1"/>
</dbReference>
<feature type="compositionally biased region" description="Polar residues" evidence="5">
    <location>
        <begin position="8"/>
        <end position="30"/>
    </location>
</feature>
<evidence type="ECO:0000256" key="3">
    <source>
        <dbReference type="ARBA" id="ARBA00023157"/>
    </source>
</evidence>
<dbReference type="OrthoDB" id="9781691at2"/>
<evidence type="ECO:0000313" key="8">
    <source>
        <dbReference type="Proteomes" id="UP000177870"/>
    </source>
</evidence>
<organism evidence="7 8">
    <name type="scientific">Moorena producens PAL-8-15-08-1</name>
    <dbReference type="NCBI Taxonomy" id="1458985"/>
    <lineage>
        <taxon>Bacteria</taxon>
        <taxon>Bacillati</taxon>
        <taxon>Cyanobacteriota</taxon>
        <taxon>Cyanophyceae</taxon>
        <taxon>Coleofasciculales</taxon>
        <taxon>Coleofasciculaceae</taxon>
        <taxon>Moorena</taxon>
    </lineage>
</organism>
<dbReference type="Pfam" id="PF13385">
    <property type="entry name" value="Laminin_G_3"/>
    <property type="match status" value="1"/>
</dbReference>
<dbReference type="InterPro" id="IPR041079">
    <property type="entry name" value="Neuraminidase-like"/>
</dbReference>
<feature type="region of interest" description="Disordered" evidence="5">
    <location>
        <begin position="1"/>
        <end position="31"/>
    </location>
</feature>
<evidence type="ECO:0000259" key="6">
    <source>
        <dbReference type="SMART" id="SM00560"/>
    </source>
</evidence>